<accession>A0A7I7L2J1</accession>
<dbReference type="SUPFAM" id="SSF48452">
    <property type="entry name" value="TPR-like"/>
    <property type="match status" value="1"/>
</dbReference>
<dbReference type="EMBL" id="AP022569">
    <property type="protein sequence ID" value="BBX48237.1"/>
    <property type="molecule type" value="Genomic_DNA"/>
</dbReference>
<dbReference type="Pfam" id="PF13432">
    <property type="entry name" value="TPR_16"/>
    <property type="match status" value="1"/>
</dbReference>
<dbReference type="RefSeq" id="WP_163779874.1">
    <property type="nucleotide sequence ID" value="NZ_AP022569.1"/>
</dbReference>
<dbReference type="KEGG" id="mcoo:MCOO_42520"/>
<feature type="compositionally biased region" description="Low complexity" evidence="2">
    <location>
        <begin position="9"/>
        <end position="18"/>
    </location>
</feature>
<feature type="region of interest" description="Disordered" evidence="2">
    <location>
        <begin position="1"/>
        <end position="21"/>
    </location>
</feature>
<reference evidence="3 4" key="1">
    <citation type="journal article" date="2019" name="Emerg. Microbes Infect.">
        <title>Comprehensive subspecies identification of 175 nontuberculous mycobacteria species based on 7547 genomic profiles.</title>
        <authorList>
            <person name="Matsumoto Y."/>
            <person name="Kinjo T."/>
            <person name="Motooka D."/>
            <person name="Nabeya D."/>
            <person name="Jung N."/>
            <person name="Uechi K."/>
            <person name="Horii T."/>
            <person name="Iida T."/>
            <person name="Fujita J."/>
            <person name="Nakamura S."/>
        </authorList>
    </citation>
    <scope>NUCLEOTIDE SEQUENCE [LARGE SCALE GENOMIC DNA]</scope>
    <source>
        <strain evidence="3 4">JCM 12404</strain>
    </source>
</reference>
<name>A0A7I7L2J1_9MYCO</name>
<keyword evidence="1" id="KW-0802">TPR repeat</keyword>
<keyword evidence="4" id="KW-1185">Reference proteome</keyword>
<dbReference type="Gene3D" id="1.25.40.10">
    <property type="entry name" value="Tetratricopeptide repeat domain"/>
    <property type="match status" value="1"/>
</dbReference>
<dbReference type="InterPro" id="IPR011990">
    <property type="entry name" value="TPR-like_helical_dom_sf"/>
</dbReference>
<evidence type="ECO:0000256" key="2">
    <source>
        <dbReference type="SAM" id="MobiDB-lite"/>
    </source>
</evidence>
<dbReference type="PROSITE" id="PS50005">
    <property type="entry name" value="TPR"/>
    <property type="match status" value="1"/>
</dbReference>
<organism evidence="3 4">
    <name type="scientific">Mycobacterium cookii</name>
    <dbReference type="NCBI Taxonomy" id="1775"/>
    <lineage>
        <taxon>Bacteria</taxon>
        <taxon>Bacillati</taxon>
        <taxon>Actinomycetota</taxon>
        <taxon>Actinomycetes</taxon>
        <taxon>Mycobacteriales</taxon>
        <taxon>Mycobacteriaceae</taxon>
        <taxon>Mycobacterium</taxon>
    </lineage>
</organism>
<dbReference type="AlphaFoldDB" id="A0A7I7L2J1"/>
<proteinExistence type="predicted"/>
<dbReference type="InterPro" id="IPR019734">
    <property type="entry name" value="TPR_rpt"/>
</dbReference>
<gene>
    <name evidence="3" type="ORF">MCOO_42520</name>
</gene>
<protein>
    <recommendedName>
        <fullName evidence="5">Tetratricopeptide repeat protein</fullName>
    </recommendedName>
</protein>
<dbReference type="SMART" id="SM00028">
    <property type="entry name" value="TPR"/>
    <property type="match status" value="2"/>
</dbReference>
<feature type="repeat" description="TPR" evidence="1">
    <location>
        <begin position="41"/>
        <end position="74"/>
    </location>
</feature>
<evidence type="ECO:0008006" key="5">
    <source>
        <dbReference type="Google" id="ProtNLM"/>
    </source>
</evidence>
<evidence type="ECO:0000256" key="1">
    <source>
        <dbReference type="PROSITE-ProRule" id="PRU00339"/>
    </source>
</evidence>
<evidence type="ECO:0000313" key="3">
    <source>
        <dbReference type="EMBL" id="BBX48237.1"/>
    </source>
</evidence>
<sequence length="410" mass="45735">MTSLPDSQSAELAEAESSMRAGSFESAVEILAKIVERGEDPEAVFMLASSYLELGQYDDALRHATAAVKSEPSSAPARDLLAKVNLAQGDYDSALSDYEAVAALLREQTPAPPEQYAIPAHFALRNIEQLDHIVSANRDEQASANAAGEQLEGIRRGLAEAIDGADGEAPWIPVNQKSTRLFADPPFFKVPEERLPQYLNPEVDYEPIQQALSIGRLDSQVVDDFLTPDALEQVRKFCLESTVWRHPYKFGYVGAFPQDGFASVSLFAIAEEFLDALGDAFSEYQLAQWWAFEYDARLPGTDIHGDDADFSLNFWITPDSANLDPDSGGLVVWDKTAPSDWTFDDYNSGGERVKQYLEDHDAESTVIPYRENRAVLFKGHLFHRTDDFTFAPGFTNRRRSLTFLFRRRKG</sequence>
<evidence type="ECO:0000313" key="4">
    <source>
        <dbReference type="Proteomes" id="UP000465866"/>
    </source>
</evidence>
<dbReference type="Proteomes" id="UP000465866">
    <property type="component" value="Chromosome"/>
</dbReference>